<organism evidence="1">
    <name type="scientific">uncultured Caudovirales phage</name>
    <dbReference type="NCBI Taxonomy" id="2100421"/>
    <lineage>
        <taxon>Viruses</taxon>
        <taxon>Duplodnaviria</taxon>
        <taxon>Heunggongvirae</taxon>
        <taxon>Uroviricota</taxon>
        <taxon>Caudoviricetes</taxon>
        <taxon>Peduoviridae</taxon>
        <taxon>Maltschvirus</taxon>
        <taxon>Maltschvirus maltsch</taxon>
    </lineage>
</organism>
<name>A0A6J5SUV5_9CAUD</name>
<protein>
    <submittedName>
        <fullName evidence="1">Uncharacterized protein</fullName>
    </submittedName>
</protein>
<sequence length="77" mass="9151">MQGKVNRDEYLNFFTNWIFYQFDRPSNRMRNILLIREVAKIVSDDDEAAYWGGRDCWTMHDRAVEAMKEMAIEAVTA</sequence>
<evidence type="ECO:0000313" key="1">
    <source>
        <dbReference type="EMBL" id="CAB4218361.1"/>
    </source>
</evidence>
<proteinExistence type="predicted"/>
<accession>A0A6J5SUV5</accession>
<reference evidence="1" key="1">
    <citation type="submission" date="2020-05" db="EMBL/GenBank/DDBJ databases">
        <authorList>
            <person name="Chiriac C."/>
            <person name="Salcher M."/>
            <person name="Ghai R."/>
            <person name="Kavagutti S V."/>
        </authorList>
    </citation>
    <scope>NUCLEOTIDE SEQUENCE</scope>
</reference>
<gene>
    <name evidence="1" type="ORF">UFOVP1610_25</name>
</gene>
<dbReference type="EMBL" id="LR797471">
    <property type="protein sequence ID" value="CAB4218361.1"/>
    <property type="molecule type" value="Genomic_DNA"/>
</dbReference>